<dbReference type="Pfam" id="PF05389">
    <property type="entry name" value="MecA"/>
    <property type="match status" value="1"/>
</dbReference>
<dbReference type="Gene3D" id="3.30.70.1950">
    <property type="match status" value="1"/>
</dbReference>
<dbReference type="Proteomes" id="UP001198151">
    <property type="component" value="Unassembled WGS sequence"/>
</dbReference>
<gene>
    <name evidence="2" type="ORF">LKD70_12885</name>
</gene>
<evidence type="ECO:0000256" key="1">
    <source>
        <dbReference type="ARBA" id="ARBA00005397"/>
    </source>
</evidence>
<reference evidence="2 3" key="1">
    <citation type="submission" date="2021-10" db="EMBL/GenBank/DDBJ databases">
        <title>Anaerobic single-cell dispensing facilitates the cultivation of human gut bacteria.</title>
        <authorList>
            <person name="Afrizal A."/>
        </authorList>
    </citation>
    <scope>NUCLEOTIDE SEQUENCE [LARGE SCALE GENOMIC DNA]</scope>
    <source>
        <strain evidence="2 3">CLA-AA-H200</strain>
    </source>
</reference>
<organism evidence="2 3">
    <name type="scientific">Ruminococcus turbiniformis</name>
    <dbReference type="NCBI Taxonomy" id="2881258"/>
    <lineage>
        <taxon>Bacteria</taxon>
        <taxon>Bacillati</taxon>
        <taxon>Bacillota</taxon>
        <taxon>Clostridia</taxon>
        <taxon>Eubacteriales</taxon>
        <taxon>Oscillospiraceae</taxon>
        <taxon>Ruminococcus</taxon>
    </lineage>
</organism>
<dbReference type="EMBL" id="JAJEQX010000024">
    <property type="protein sequence ID" value="MCC2255301.1"/>
    <property type="molecule type" value="Genomic_DNA"/>
</dbReference>
<dbReference type="PANTHER" id="PTHR39161">
    <property type="entry name" value="ADAPTER PROTEIN MECA"/>
    <property type="match status" value="1"/>
</dbReference>
<comment type="similarity">
    <text evidence="1">Belongs to the MecA family.</text>
</comment>
<name>A0ABS8FZA9_9FIRM</name>
<dbReference type="PANTHER" id="PTHR39161:SF1">
    <property type="entry name" value="ADAPTER PROTEIN MECA 1"/>
    <property type="match status" value="1"/>
</dbReference>
<evidence type="ECO:0000313" key="3">
    <source>
        <dbReference type="Proteomes" id="UP001198151"/>
    </source>
</evidence>
<protein>
    <submittedName>
        <fullName evidence="2">Adaptor protein MecA</fullName>
    </submittedName>
</protein>
<evidence type="ECO:0000313" key="2">
    <source>
        <dbReference type="EMBL" id="MCC2255301.1"/>
    </source>
</evidence>
<keyword evidence="3" id="KW-1185">Reference proteome</keyword>
<accession>A0ABS8FZA9</accession>
<proteinExistence type="inferred from homology"/>
<dbReference type="InterPro" id="IPR008681">
    <property type="entry name" value="Neg-reg_MecA"/>
</dbReference>
<sequence>MKIEKLNENQIRCTLTHADLAARHLKLSELAYGTEKAKSLFRDMMQQASFDFGFEAENIPLMIEAIPASSDSIVLIITKVEDPEELDTRFSKFTPSADPEPFSTEALEKLQGADEFLNLLNKVKEAAADTRVPETTSGTVPFSVRLFSFETLDDVIRASRLAAVIYSGANTLYKDSAGGMFLLALAPSEHSDNEFNKICNMLSEYGSPEKADASVLAFLEEHCEIIISADAVQKLSSL</sequence>
<comment type="caution">
    <text evidence="2">The sequence shown here is derived from an EMBL/GenBank/DDBJ whole genome shotgun (WGS) entry which is preliminary data.</text>
</comment>
<dbReference type="InterPro" id="IPR038471">
    <property type="entry name" value="MecA_C_sf"/>
</dbReference>
<dbReference type="RefSeq" id="WP_227708373.1">
    <property type="nucleotide sequence ID" value="NZ_JAJEQX010000024.1"/>
</dbReference>